<keyword evidence="8" id="KW-0464">Manganese</keyword>
<evidence type="ECO:0000256" key="9">
    <source>
        <dbReference type="ARBA" id="ARBA00038901"/>
    </source>
</evidence>
<keyword evidence="7" id="KW-0546">Nucleotide metabolism</keyword>
<keyword evidence="3" id="KW-0479">Metal-binding</keyword>
<keyword evidence="14" id="KW-1185">Reference proteome</keyword>
<evidence type="ECO:0000256" key="5">
    <source>
        <dbReference type="ARBA" id="ARBA00022801"/>
    </source>
</evidence>
<evidence type="ECO:0000256" key="1">
    <source>
        <dbReference type="ARBA" id="ARBA00001936"/>
    </source>
</evidence>
<dbReference type="PANTHER" id="PTHR34699">
    <property type="match status" value="1"/>
</dbReference>
<reference evidence="13 14" key="1">
    <citation type="submission" date="2024-02" db="EMBL/GenBank/DDBJ databases">
        <title>Deinococcus carri NBRC 110142.</title>
        <authorList>
            <person name="Ichikawa N."/>
            <person name="Katano-Makiyama Y."/>
            <person name="Hidaka K."/>
        </authorList>
    </citation>
    <scope>NUCLEOTIDE SEQUENCE [LARGE SCALE GENOMIC DNA]</scope>
    <source>
        <strain evidence="13 14">NBRC 110142</strain>
    </source>
</reference>
<dbReference type="InterPro" id="IPR029001">
    <property type="entry name" value="ITPase-like_fam"/>
</dbReference>
<accession>A0ABP9W6W6</accession>
<sequence length="194" mass="19723">MKAVSVKEAPLVRVGSLNPAKIQPVRDVFGAWWPGAGVEGVAVPSGVPDQPIGEAQTREGAVNRARAALATLEDGEGWGVGLEGGVTFSGADGWLFGIVAVACRRAGQVRLEVSRTADLRLPPLVAARVRAGEELGPVMDEVLGTSGIKRGAGSVGALTGGLVTRADVWRQAVALAATPLRDSVPGSAGLYPGA</sequence>
<keyword evidence="5" id="KW-0378">Hydrolase</keyword>
<dbReference type="EMBL" id="BAABRP010000001">
    <property type="protein sequence ID" value="GAA5511882.1"/>
    <property type="molecule type" value="Genomic_DNA"/>
</dbReference>
<dbReference type="SUPFAM" id="SSF52972">
    <property type="entry name" value="ITPase-like"/>
    <property type="match status" value="1"/>
</dbReference>
<comment type="catalytic activity">
    <reaction evidence="11">
        <text>XTP + H2O = XDP + phosphate + H(+)</text>
        <dbReference type="Rhea" id="RHEA:28406"/>
        <dbReference type="ChEBI" id="CHEBI:15377"/>
        <dbReference type="ChEBI" id="CHEBI:15378"/>
        <dbReference type="ChEBI" id="CHEBI:43474"/>
        <dbReference type="ChEBI" id="CHEBI:59884"/>
        <dbReference type="ChEBI" id="CHEBI:61314"/>
        <dbReference type="EC" id="3.6.1.73"/>
    </reaction>
</comment>
<dbReference type="PANTHER" id="PTHR34699:SF2">
    <property type="entry name" value="NON-CANONICAL PURINE NTP PHOSPHATASE_PRRC1 DOMAIN-CONTAINING PROTEIN"/>
    <property type="match status" value="1"/>
</dbReference>
<evidence type="ECO:0000313" key="14">
    <source>
        <dbReference type="Proteomes" id="UP001401887"/>
    </source>
</evidence>
<dbReference type="InterPro" id="IPR002786">
    <property type="entry name" value="Non_canon_purine_NTPase"/>
</dbReference>
<dbReference type="Gene3D" id="3.90.950.10">
    <property type="match status" value="1"/>
</dbReference>
<dbReference type="InterPro" id="IPR050299">
    <property type="entry name" value="YjjX_NTPase"/>
</dbReference>
<dbReference type="Proteomes" id="UP001401887">
    <property type="component" value="Unassembled WGS sequence"/>
</dbReference>
<comment type="cofactor">
    <cofactor evidence="2">
        <name>Mg(2+)</name>
        <dbReference type="ChEBI" id="CHEBI:18420"/>
    </cofactor>
</comment>
<comment type="catalytic activity">
    <reaction evidence="10">
        <text>ITP + H2O = IDP + phosphate + H(+)</text>
        <dbReference type="Rhea" id="RHEA:28330"/>
        <dbReference type="ChEBI" id="CHEBI:15377"/>
        <dbReference type="ChEBI" id="CHEBI:15378"/>
        <dbReference type="ChEBI" id="CHEBI:43474"/>
        <dbReference type="ChEBI" id="CHEBI:58280"/>
        <dbReference type="ChEBI" id="CHEBI:61402"/>
        <dbReference type="EC" id="3.6.1.73"/>
    </reaction>
</comment>
<dbReference type="EC" id="3.6.1.73" evidence="9"/>
<evidence type="ECO:0000256" key="2">
    <source>
        <dbReference type="ARBA" id="ARBA00001946"/>
    </source>
</evidence>
<comment type="cofactor">
    <cofactor evidence="1">
        <name>Mn(2+)</name>
        <dbReference type="ChEBI" id="CHEBI:29035"/>
    </cofactor>
</comment>
<evidence type="ECO:0000256" key="8">
    <source>
        <dbReference type="ARBA" id="ARBA00023211"/>
    </source>
</evidence>
<dbReference type="InterPro" id="IPR026533">
    <property type="entry name" value="NTPase/PRRC1"/>
</dbReference>
<evidence type="ECO:0000313" key="13">
    <source>
        <dbReference type="EMBL" id="GAA5511882.1"/>
    </source>
</evidence>
<name>A0ABP9W6W6_9DEIO</name>
<evidence type="ECO:0000256" key="7">
    <source>
        <dbReference type="ARBA" id="ARBA00023080"/>
    </source>
</evidence>
<gene>
    <name evidence="13" type="ORF">Dcar01_00596</name>
</gene>
<protein>
    <recommendedName>
        <fullName evidence="9">inosine/xanthosine triphosphatase</fullName>
        <ecNumber evidence="9">3.6.1.73</ecNumber>
    </recommendedName>
</protein>
<feature type="domain" description="Non-canonical purine NTP phosphatase/PRRC1" evidence="12">
    <location>
        <begin position="15"/>
        <end position="180"/>
    </location>
</feature>
<dbReference type="NCBIfam" id="TIGR00258">
    <property type="entry name" value="inosine/xanthosine triphosphatase"/>
    <property type="match status" value="1"/>
</dbReference>
<organism evidence="13 14">
    <name type="scientific">Deinococcus carri</name>
    <dbReference type="NCBI Taxonomy" id="1211323"/>
    <lineage>
        <taxon>Bacteria</taxon>
        <taxon>Thermotogati</taxon>
        <taxon>Deinococcota</taxon>
        <taxon>Deinococci</taxon>
        <taxon>Deinococcales</taxon>
        <taxon>Deinococcaceae</taxon>
        <taxon>Deinococcus</taxon>
    </lineage>
</organism>
<evidence type="ECO:0000256" key="6">
    <source>
        <dbReference type="ARBA" id="ARBA00022842"/>
    </source>
</evidence>
<evidence type="ECO:0000256" key="10">
    <source>
        <dbReference type="ARBA" id="ARBA00048174"/>
    </source>
</evidence>
<evidence type="ECO:0000259" key="12">
    <source>
        <dbReference type="Pfam" id="PF01931"/>
    </source>
</evidence>
<comment type="caution">
    <text evidence="13">The sequence shown here is derived from an EMBL/GenBank/DDBJ whole genome shotgun (WGS) entry which is preliminary data.</text>
</comment>
<dbReference type="Pfam" id="PF01931">
    <property type="entry name" value="NTPase_I-T"/>
    <property type="match status" value="1"/>
</dbReference>
<evidence type="ECO:0000256" key="3">
    <source>
        <dbReference type="ARBA" id="ARBA00022723"/>
    </source>
</evidence>
<keyword evidence="6" id="KW-0460">Magnesium</keyword>
<evidence type="ECO:0000256" key="4">
    <source>
        <dbReference type="ARBA" id="ARBA00022741"/>
    </source>
</evidence>
<proteinExistence type="predicted"/>
<keyword evidence="4" id="KW-0547">Nucleotide-binding</keyword>
<evidence type="ECO:0000256" key="11">
    <source>
        <dbReference type="ARBA" id="ARBA00048781"/>
    </source>
</evidence>